<comment type="caution">
    <text evidence="1">The sequence shown here is derived from an EMBL/GenBank/DDBJ whole genome shotgun (WGS) entry which is preliminary data.</text>
</comment>
<dbReference type="EMBL" id="JBGFUD010002836">
    <property type="protein sequence ID" value="MFH4978070.1"/>
    <property type="molecule type" value="Genomic_DNA"/>
</dbReference>
<accession>A0ABD6EEN6</accession>
<sequence length="557" mass="62742">VLIKVNDDDYRVDGINTPLKCSSPVESGDANDTENNIIFSSKKSGHCKLVDAPPGPVTAFDFTEDGIILCFDEKRNRLVSIDTNTDERAFFIVPTFFHFDSFYWSHIISIRIDMIMALLKMHRTKMYYLVIFRLDEKNGKVIEIDRRKTRIRCDGYRVTLQRTEACCMFGFSHDKSHIDPPSVRRCSSDVERFCKQVQETRKSNSSVDSGIEVSPGLMKRLIIMTDSDVEEMEQMDEKSVGAERKTESIILKAMWNEKGKITTDIYAIGSDRLEVDLKAPTLQIDRLSRSANVKSGISTKYLSRTSLPCLSSPLYYAGNAYFIDPSNPEQVYALRTFNEPRKGVLEAVKAKLRTMIQSENISSCLQRITVNCPAGCPPSKGAVWSDACISNRCAYICVQDIHAKTFSLWKLVFEDDSADCDTTVSLSSQNSLIQSEEKDKSISESEELNDLPVDSIDHETIIHNITCNDSTDDSATTMMSDSENRLSWVKVEEAVCPLGFTLSNSSAVRMGKSNKYGCARGYIVYSSFVQKAIPNVSELFLTCRRFDVETTSCHYVI</sequence>
<feature type="non-terminal residue" evidence="1">
    <location>
        <position position="1"/>
    </location>
</feature>
<organism evidence="1 2">
    <name type="scientific">Gnathostoma spinigerum</name>
    <dbReference type="NCBI Taxonomy" id="75299"/>
    <lineage>
        <taxon>Eukaryota</taxon>
        <taxon>Metazoa</taxon>
        <taxon>Ecdysozoa</taxon>
        <taxon>Nematoda</taxon>
        <taxon>Chromadorea</taxon>
        <taxon>Rhabditida</taxon>
        <taxon>Spirurina</taxon>
        <taxon>Gnathostomatomorpha</taxon>
        <taxon>Gnathostomatoidea</taxon>
        <taxon>Gnathostomatidae</taxon>
        <taxon>Gnathostoma</taxon>
    </lineage>
</organism>
<keyword evidence="2" id="KW-1185">Reference proteome</keyword>
<gene>
    <name evidence="1" type="ORF">AB6A40_004779</name>
</gene>
<name>A0ABD6EEN6_9BILA</name>
<evidence type="ECO:0000313" key="1">
    <source>
        <dbReference type="EMBL" id="MFH4978070.1"/>
    </source>
</evidence>
<dbReference type="AlphaFoldDB" id="A0ABD6EEN6"/>
<dbReference type="Proteomes" id="UP001608902">
    <property type="component" value="Unassembled WGS sequence"/>
</dbReference>
<protein>
    <submittedName>
        <fullName evidence="1">Uncharacterized protein</fullName>
    </submittedName>
</protein>
<evidence type="ECO:0000313" key="2">
    <source>
        <dbReference type="Proteomes" id="UP001608902"/>
    </source>
</evidence>
<reference evidence="1 2" key="1">
    <citation type="submission" date="2024-08" db="EMBL/GenBank/DDBJ databases">
        <title>Gnathostoma spinigerum genome.</title>
        <authorList>
            <person name="Gonzalez-Bertolin B."/>
            <person name="Monzon S."/>
            <person name="Zaballos A."/>
            <person name="Jimenez P."/>
            <person name="Dekumyoy P."/>
            <person name="Varona S."/>
            <person name="Cuesta I."/>
            <person name="Sumanam S."/>
            <person name="Adisakwattana P."/>
            <person name="Gasser R.B."/>
            <person name="Hernandez-Gonzalez A."/>
            <person name="Young N.D."/>
            <person name="Perteguer M.J."/>
        </authorList>
    </citation>
    <scope>NUCLEOTIDE SEQUENCE [LARGE SCALE GENOMIC DNA]</scope>
    <source>
        <strain evidence="1">AL3</strain>
        <tissue evidence="1">Liver</tissue>
    </source>
</reference>
<proteinExistence type="predicted"/>